<comment type="caution">
    <text evidence="2">The sequence shown here is derived from an EMBL/GenBank/DDBJ whole genome shotgun (WGS) entry which is preliminary data.</text>
</comment>
<keyword evidence="1" id="KW-0732">Signal</keyword>
<evidence type="ECO:0000313" key="3">
    <source>
        <dbReference type="Proteomes" id="UP000245680"/>
    </source>
</evidence>
<gene>
    <name evidence="2" type="ORF">DKT77_14690</name>
</gene>
<dbReference type="AlphaFoldDB" id="A0A2V2LJ16"/>
<proteinExistence type="predicted"/>
<evidence type="ECO:0000313" key="2">
    <source>
        <dbReference type="EMBL" id="PWR01843.1"/>
    </source>
</evidence>
<feature type="chain" id="PRO_5015917878" evidence="1">
    <location>
        <begin position="28"/>
        <end position="260"/>
    </location>
</feature>
<dbReference type="Proteomes" id="UP000245680">
    <property type="component" value="Unassembled WGS sequence"/>
</dbReference>
<feature type="signal peptide" evidence="1">
    <location>
        <begin position="1"/>
        <end position="27"/>
    </location>
</feature>
<name>A0A2V2LJ16_9RHOB</name>
<accession>A0A2V2LJ16</accession>
<reference evidence="2 3" key="1">
    <citation type="submission" date="2018-05" db="EMBL/GenBank/DDBJ databases">
        <title>Rhodobacteraceae gen. nov., sp. nov. isolated from sea water.</title>
        <authorList>
            <person name="Ren Y."/>
        </authorList>
    </citation>
    <scope>NUCLEOTIDE SEQUENCE [LARGE SCALE GENOMIC DNA]</scope>
    <source>
        <strain evidence="2 3">TG-679</strain>
    </source>
</reference>
<organism evidence="2 3">
    <name type="scientific">Meridianimarinicoccus roseus</name>
    <dbReference type="NCBI Taxonomy" id="2072018"/>
    <lineage>
        <taxon>Bacteria</taxon>
        <taxon>Pseudomonadati</taxon>
        <taxon>Pseudomonadota</taxon>
        <taxon>Alphaproteobacteria</taxon>
        <taxon>Rhodobacterales</taxon>
        <taxon>Paracoccaceae</taxon>
        <taxon>Meridianimarinicoccus</taxon>
    </lineage>
</organism>
<dbReference type="EMBL" id="QGKU01000047">
    <property type="protein sequence ID" value="PWR01843.1"/>
    <property type="molecule type" value="Genomic_DNA"/>
</dbReference>
<protein>
    <submittedName>
        <fullName evidence="2">Uncharacterized protein</fullName>
    </submittedName>
</protein>
<dbReference type="RefSeq" id="WP_109812426.1">
    <property type="nucleotide sequence ID" value="NZ_QGKU01000047.1"/>
</dbReference>
<sequence>MKAISASVFSCLAAMAATFAPAPPAGAVQIAPGDGFATPTVVTDVSTTDLGGVVIYDQLTAFVTDQFIPANPVLGIPAQGGRIEGNVQSRVVRSDNTGNLVFSFRFRDLVFTDPVPGPKGSSENFIELISWSGFTGFFPLGAFVLDRSQSEGQDMLTSVDFVDTAAGLLQFFSFLTEPDGTTFFAVETTAQNFTTGRFLSFEHSVPGDGAASLLSTTVGGIAVPTTGMLPLPPAPVPLPGGLALLLGGLGMCWAMRYRSA</sequence>
<evidence type="ECO:0000256" key="1">
    <source>
        <dbReference type="SAM" id="SignalP"/>
    </source>
</evidence>
<keyword evidence="3" id="KW-1185">Reference proteome</keyword>
<dbReference type="OrthoDB" id="7056989at2"/>